<feature type="domain" description="K Homology" evidence="3">
    <location>
        <begin position="71"/>
        <end position="129"/>
    </location>
</feature>
<dbReference type="Gene3D" id="3.30.1370.10">
    <property type="entry name" value="K Homology domain, type 1"/>
    <property type="match status" value="1"/>
</dbReference>
<dbReference type="Gene3D" id="3.90.1140.10">
    <property type="entry name" value="Cyclic phosphodiesterase"/>
    <property type="match status" value="1"/>
</dbReference>
<dbReference type="InterPro" id="IPR036612">
    <property type="entry name" value="KH_dom_type_1_sf"/>
</dbReference>
<dbReference type="PROSITE" id="PS50084">
    <property type="entry name" value="KH_TYPE_1"/>
    <property type="match status" value="1"/>
</dbReference>
<feature type="compositionally biased region" description="Low complexity" evidence="2">
    <location>
        <begin position="303"/>
        <end position="316"/>
    </location>
</feature>
<evidence type="ECO:0000313" key="5">
    <source>
        <dbReference type="EMBL" id="KAA6393111.1"/>
    </source>
</evidence>
<proteinExistence type="predicted"/>
<comment type="caution">
    <text evidence="5">The sequence shown here is derived from an EMBL/GenBank/DDBJ whole genome shotgun (WGS) entry which is preliminary data.</text>
</comment>
<dbReference type="GO" id="GO:0006307">
    <property type="term" value="P:DNA alkylation repair"/>
    <property type="evidence" value="ECO:0007669"/>
    <property type="project" value="InterPro"/>
</dbReference>
<dbReference type="InterPro" id="IPR004088">
    <property type="entry name" value="KH_dom_type_1"/>
</dbReference>
<evidence type="ECO:0000259" key="3">
    <source>
        <dbReference type="Pfam" id="PF00013"/>
    </source>
</evidence>
<dbReference type="InterPro" id="IPR009210">
    <property type="entry name" value="ASCC1"/>
</dbReference>
<evidence type="ECO:0000259" key="4">
    <source>
        <dbReference type="Pfam" id="PF10469"/>
    </source>
</evidence>
<reference evidence="5 6" key="1">
    <citation type="submission" date="2019-03" db="EMBL/GenBank/DDBJ databases">
        <title>Single cell metagenomics reveals metabolic interactions within the superorganism composed of flagellate Streblomastix strix and complex community of Bacteroidetes bacteria on its surface.</title>
        <authorList>
            <person name="Treitli S.C."/>
            <person name="Kolisko M."/>
            <person name="Husnik F."/>
            <person name="Keeling P."/>
            <person name="Hampl V."/>
        </authorList>
    </citation>
    <scope>NUCLEOTIDE SEQUENCE [LARGE SCALE GENOMIC DNA]</scope>
    <source>
        <strain evidence="5">ST1C</strain>
    </source>
</reference>
<evidence type="ECO:0000256" key="2">
    <source>
        <dbReference type="SAM" id="MobiDB-lite"/>
    </source>
</evidence>
<protein>
    <submittedName>
        <fullName evidence="5">Putative activating signal cointegrator 1 complex subunit 1</fullName>
    </submittedName>
</protein>
<feature type="domain" description="A-kinase anchor protein 7-like phosphoesterase" evidence="4">
    <location>
        <begin position="142"/>
        <end position="355"/>
    </location>
</feature>
<keyword evidence="1" id="KW-0694">RNA-binding</keyword>
<evidence type="ECO:0000313" key="6">
    <source>
        <dbReference type="Proteomes" id="UP000324800"/>
    </source>
</evidence>
<sequence length="388" mass="44326">MQPPNPQTVVFPVAGIPYRCNTNISQLAGVRLSSYNEDFPFQQDENMDEADQNHEEIEFDKSTGKYTLSTYVPRKFYGNLIGKGREIQREIEINSKTYITIPHKQSSSEIVTIRGDSKASVIMGHKLINAKIDLAKQNLPVSHFFNIPLAFCESFVERMNEIIDSIFEKFGSSRGLDRSIVMDPKRMHLTLLCIKLFSSDDEIRAQQIFKDMEQDIKKIIGDSQGLNVHLKGLDTMNEDQSESNVLYIDVDKEHESFQKIQLIGSLLREKMRNAGFQVQEERIKGQGIKIHATLLNTKRRTSTQESGSQTQQQPQSKHPRRIPVDVRDIIAEFGTYDFGTWNISEVLLSRMNQQELLPELKGQRPHKGSGFYETLESINIGDLSEKKA</sequence>
<dbReference type="InterPro" id="IPR019510">
    <property type="entry name" value="AKAP7-like_phosphoesterase"/>
</dbReference>
<dbReference type="GO" id="GO:0003723">
    <property type="term" value="F:RNA binding"/>
    <property type="evidence" value="ECO:0007669"/>
    <property type="project" value="UniProtKB-UniRule"/>
</dbReference>
<organism evidence="5 6">
    <name type="scientific">Streblomastix strix</name>
    <dbReference type="NCBI Taxonomy" id="222440"/>
    <lineage>
        <taxon>Eukaryota</taxon>
        <taxon>Metamonada</taxon>
        <taxon>Preaxostyla</taxon>
        <taxon>Oxymonadida</taxon>
        <taxon>Streblomastigidae</taxon>
        <taxon>Streblomastix</taxon>
    </lineage>
</organism>
<dbReference type="SUPFAM" id="SSF54791">
    <property type="entry name" value="Eukaryotic type KH-domain (KH-domain type I)"/>
    <property type="match status" value="1"/>
</dbReference>
<dbReference type="PANTHER" id="PTHR13360:SF1">
    <property type="entry name" value="ACTIVATING SIGNAL COINTEGRATOR 1 COMPLEX SUBUNIT 1"/>
    <property type="match status" value="1"/>
</dbReference>
<accession>A0A5J4WDU4</accession>
<gene>
    <name evidence="5" type="ORF">EZS28_011360</name>
</gene>
<dbReference type="Proteomes" id="UP000324800">
    <property type="component" value="Unassembled WGS sequence"/>
</dbReference>
<dbReference type="PANTHER" id="PTHR13360">
    <property type="entry name" value="ACTIVATING SIGNAL COINTEGRATOR 1 COMPLEX SUBUNIT 1"/>
    <property type="match status" value="1"/>
</dbReference>
<dbReference type="OrthoDB" id="277832at2759"/>
<feature type="region of interest" description="Disordered" evidence="2">
    <location>
        <begin position="299"/>
        <end position="323"/>
    </location>
</feature>
<dbReference type="Pfam" id="PF00013">
    <property type="entry name" value="KH_1"/>
    <property type="match status" value="1"/>
</dbReference>
<evidence type="ECO:0000256" key="1">
    <source>
        <dbReference type="PROSITE-ProRule" id="PRU00117"/>
    </source>
</evidence>
<dbReference type="Pfam" id="PF10469">
    <property type="entry name" value="AKAP7_NLS"/>
    <property type="match status" value="1"/>
</dbReference>
<dbReference type="EMBL" id="SNRW01002336">
    <property type="protein sequence ID" value="KAA6393111.1"/>
    <property type="molecule type" value="Genomic_DNA"/>
</dbReference>
<dbReference type="GO" id="GO:0005634">
    <property type="term" value="C:nucleus"/>
    <property type="evidence" value="ECO:0007669"/>
    <property type="project" value="TreeGrafter"/>
</dbReference>
<name>A0A5J4WDU4_9EUKA</name>
<dbReference type="AlphaFoldDB" id="A0A5J4WDU4"/>
<dbReference type="GO" id="GO:0006355">
    <property type="term" value="P:regulation of DNA-templated transcription"/>
    <property type="evidence" value="ECO:0007669"/>
    <property type="project" value="TreeGrafter"/>
</dbReference>
<dbReference type="CDD" id="cd00105">
    <property type="entry name" value="KH-I"/>
    <property type="match status" value="1"/>
</dbReference>